<keyword evidence="3" id="KW-1185">Reference proteome</keyword>
<reference evidence="2 3" key="1">
    <citation type="submission" date="2016-11" db="EMBL/GenBank/DDBJ databases">
        <title>The macronuclear genome of Stentor coeruleus: a giant cell with tiny introns.</title>
        <authorList>
            <person name="Slabodnick M."/>
            <person name="Ruby J.G."/>
            <person name="Reiff S.B."/>
            <person name="Swart E.C."/>
            <person name="Gosai S."/>
            <person name="Prabakaran S."/>
            <person name="Witkowska E."/>
            <person name="Larue G.E."/>
            <person name="Fisher S."/>
            <person name="Freeman R.M."/>
            <person name="Gunawardena J."/>
            <person name="Chu W."/>
            <person name="Stover N.A."/>
            <person name="Gregory B.D."/>
            <person name="Nowacki M."/>
            <person name="Derisi J."/>
            <person name="Roy S.W."/>
            <person name="Marshall W.F."/>
            <person name="Sood P."/>
        </authorList>
    </citation>
    <scope>NUCLEOTIDE SEQUENCE [LARGE SCALE GENOMIC DNA]</scope>
    <source>
        <strain evidence="2">WM001</strain>
    </source>
</reference>
<protein>
    <recommendedName>
        <fullName evidence="1">FHA domain-containing protein</fullName>
    </recommendedName>
</protein>
<dbReference type="CDD" id="cd00060">
    <property type="entry name" value="FHA"/>
    <property type="match status" value="1"/>
</dbReference>
<evidence type="ECO:0000313" key="2">
    <source>
        <dbReference type="EMBL" id="OMJ78338.1"/>
    </source>
</evidence>
<accession>A0A1R2BNK2</accession>
<dbReference type="PANTHER" id="PTHR46210:SF1">
    <property type="entry name" value="FHA DOMAIN-CONTAINING PROTEIN"/>
    <property type="match status" value="1"/>
</dbReference>
<evidence type="ECO:0000259" key="1">
    <source>
        <dbReference type="PROSITE" id="PS50006"/>
    </source>
</evidence>
<feature type="domain" description="FHA" evidence="1">
    <location>
        <begin position="257"/>
        <end position="310"/>
    </location>
</feature>
<dbReference type="InterPro" id="IPR008984">
    <property type="entry name" value="SMAD_FHA_dom_sf"/>
</dbReference>
<dbReference type="PROSITE" id="PS50006">
    <property type="entry name" value="FHA_DOMAIN"/>
    <property type="match status" value="2"/>
</dbReference>
<dbReference type="Proteomes" id="UP000187209">
    <property type="component" value="Unassembled WGS sequence"/>
</dbReference>
<dbReference type="PANTHER" id="PTHR46210">
    <property type="entry name" value="FHA DOMAIN-CONTAINING PROTEIN"/>
    <property type="match status" value="1"/>
</dbReference>
<dbReference type="SMART" id="SM00240">
    <property type="entry name" value="FHA"/>
    <property type="match status" value="2"/>
</dbReference>
<dbReference type="AlphaFoldDB" id="A0A1R2BNK2"/>
<dbReference type="EMBL" id="MPUH01000527">
    <property type="protein sequence ID" value="OMJ78338.1"/>
    <property type="molecule type" value="Genomic_DNA"/>
</dbReference>
<proteinExistence type="predicted"/>
<dbReference type="SUPFAM" id="SSF49879">
    <property type="entry name" value="SMAD/FHA domain"/>
    <property type="match status" value="2"/>
</dbReference>
<gene>
    <name evidence="2" type="ORF">SteCoe_21894</name>
</gene>
<evidence type="ECO:0000313" key="3">
    <source>
        <dbReference type="Proteomes" id="UP000187209"/>
    </source>
</evidence>
<organism evidence="2 3">
    <name type="scientific">Stentor coeruleus</name>
    <dbReference type="NCBI Taxonomy" id="5963"/>
    <lineage>
        <taxon>Eukaryota</taxon>
        <taxon>Sar</taxon>
        <taxon>Alveolata</taxon>
        <taxon>Ciliophora</taxon>
        <taxon>Postciliodesmatophora</taxon>
        <taxon>Heterotrichea</taxon>
        <taxon>Heterotrichida</taxon>
        <taxon>Stentoridae</taxon>
        <taxon>Stentor</taxon>
    </lineage>
</organism>
<comment type="caution">
    <text evidence="2">The sequence shown here is derived from an EMBL/GenBank/DDBJ whole genome shotgun (WGS) entry which is preliminary data.</text>
</comment>
<sequence length="341" mass="38803">MSLNGFFPSNQENPTVLTELGSSKSSEKYLRVTVIRTTVEVFLPQSYYIYRNGVKDSVRQPPDGYFNIGRQQVTEHGYRPNDLMLPPSDRAISRSHCKINYKIFFDATPPEIWIAFLMGSHPRLGRNSFLQFLPIDLFRYIFLFIKQPRLPMLIDLGSMCGTYIKVSNFEPIDLEPGMVFLVGSDINIEFDKVVNDHNAFAFGPELTLEDDGCMSMNMAQDSEPFVIIKVSKASADNEATVQTSTWKFVAQDPNKVFTIGRSQACDINLPENTISRTQCRVFYSNRGWKLLDGVENKPTVNGTWQSISRRNTAIRQESDPFPLKNGSHIKISDTIVQVDWN</sequence>
<feature type="domain" description="FHA" evidence="1">
    <location>
        <begin position="66"/>
        <end position="101"/>
    </location>
</feature>
<name>A0A1R2BNK2_9CILI</name>
<dbReference type="OrthoDB" id="312994at2759"/>
<dbReference type="Pfam" id="PF00498">
    <property type="entry name" value="FHA"/>
    <property type="match status" value="1"/>
</dbReference>
<dbReference type="InterPro" id="IPR000253">
    <property type="entry name" value="FHA_dom"/>
</dbReference>
<dbReference type="Gene3D" id="2.60.200.20">
    <property type="match status" value="2"/>
</dbReference>